<keyword evidence="2" id="KW-1185">Reference proteome</keyword>
<gene>
    <name evidence="1" type="ORF">C8263_05745</name>
</gene>
<comment type="caution">
    <text evidence="1">The sequence shown here is derived from an EMBL/GenBank/DDBJ whole genome shotgun (WGS) entry which is preliminary data.</text>
</comment>
<accession>A0A2T3WA26</accession>
<evidence type="ECO:0000313" key="1">
    <source>
        <dbReference type="EMBL" id="PTA68745.1"/>
    </source>
</evidence>
<organism evidence="1 2">
    <name type="scientific">Deinococcus arcticus</name>
    <dbReference type="NCBI Taxonomy" id="2136176"/>
    <lineage>
        <taxon>Bacteria</taxon>
        <taxon>Thermotogati</taxon>
        <taxon>Deinococcota</taxon>
        <taxon>Deinococci</taxon>
        <taxon>Deinococcales</taxon>
        <taxon>Deinococcaceae</taxon>
        <taxon>Deinococcus</taxon>
    </lineage>
</organism>
<dbReference type="OrthoDB" id="73500at2"/>
<evidence type="ECO:0008006" key="3">
    <source>
        <dbReference type="Google" id="ProtNLM"/>
    </source>
</evidence>
<dbReference type="InterPro" id="IPR018684">
    <property type="entry name" value="DUF2171"/>
</dbReference>
<proteinExistence type="predicted"/>
<dbReference type="Pfam" id="PF09939">
    <property type="entry name" value="DUF2171"/>
    <property type="match status" value="1"/>
</dbReference>
<evidence type="ECO:0000313" key="2">
    <source>
        <dbReference type="Proteomes" id="UP000240317"/>
    </source>
</evidence>
<dbReference type="AlphaFoldDB" id="A0A2T3WA26"/>
<reference evidence="1 2" key="1">
    <citation type="submission" date="2018-03" db="EMBL/GenBank/DDBJ databases">
        <title>Draft genome of Deinococcus sp. OD32.</title>
        <authorList>
            <person name="Wang X.-P."/>
            <person name="Du Z.-J."/>
        </authorList>
    </citation>
    <scope>NUCLEOTIDE SEQUENCE [LARGE SCALE GENOMIC DNA]</scope>
    <source>
        <strain evidence="1 2">OD32</strain>
    </source>
</reference>
<dbReference type="Proteomes" id="UP000240317">
    <property type="component" value="Unassembled WGS sequence"/>
</dbReference>
<dbReference type="EMBL" id="PYSV01000004">
    <property type="protein sequence ID" value="PTA68745.1"/>
    <property type="molecule type" value="Genomic_DNA"/>
</dbReference>
<protein>
    <recommendedName>
        <fullName evidence="3">DUF2171 domain-containing protein</fullName>
    </recommendedName>
</protein>
<name>A0A2T3WA26_9DEIO</name>
<dbReference type="RefSeq" id="WP_107137164.1">
    <property type="nucleotide sequence ID" value="NZ_PYSV01000004.1"/>
</dbReference>
<sequence>MNEIAQDMPIFCADGVQHGAVVEVDREYIRMRLPDDNRDHFVPLSAVARVDGAVHLNLSHHDLLATL</sequence>